<dbReference type="GO" id="GO:0008270">
    <property type="term" value="F:zinc ion binding"/>
    <property type="evidence" value="ECO:0007669"/>
    <property type="project" value="UniProtKB-KW"/>
</dbReference>
<evidence type="ECO:0000259" key="12">
    <source>
        <dbReference type="PROSITE" id="PS50157"/>
    </source>
</evidence>
<comment type="subcellular location">
    <subcellularLocation>
        <location evidence="1">Nucleus</location>
    </subcellularLocation>
</comment>
<accession>A0A4Y2LH50</accession>
<evidence type="ECO:0000256" key="2">
    <source>
        <dbReference type="ARBA" id="ARBA00006991"/>
    </source>
</evidence>
<keyword evidence="14" id="KW-1185">Reference proteome</keyword>
<dbReference type="PANTHER" id="PTHR24393">
    <property type="entry name" value="ZINC FINGER PROTEIN"/>
    <property type="match status" value="1"/>
</dbReference>
<evidence type="ECO:0000256" key="9">
    <source>
        <dbReference type="ARBA" id="ARBA00023163"/>
    </source>
</evidence>
<dbReference type="GO" id="GO:0005634">
    <property type="term" value="C:nucleus"/>
    <property type="evidence" value="ECO:0007669"/>
    <property type="project" value="UniProtKB-SubCell"/>
</dbReference>
<organism evidence="13 14">
    <name type="scientific">Araneus ventricosus</name>
    <name type="common">Orbweaver spider</name>
    <name type="synonym">Epeira ventricosa</name>
    <dbReference type="NCBI Taxonomy" id="182803"/>
    <lineage>
        <taxon>Eukaryota</taxon>
        <taxon>Metazoa</taxon>
        <taxon>Ecdysozoa</taxon>
        <taxon>Arthropoda</taxon>
        <taxon>Chelicerata</taxon>
        <taxon>Arachnida</taxon>
        <taxon>Araneae</taxon>
        <taxon>Araneomorphae</taxon>
        <taxon>Entelegynae</taxon>
        <taxon>Araneoidea</taxon>
        <taxon>Araneidae</taxon>
        <taxon>Araneus</taxon>
    </lineage>
</organism>
<evidence type="ECO:0000256" key="10">
    <source>
        <dbReference type="ARBA" id="ARBA00023242"/>
    </source>
</evidence>
<keyword evidence="9" id="KW-0804">Transcription</keyword>
<dbReference type="OrthoDB" id="7760418at2759"/>
<protein>
    <recommendedName>
        <fullName evidence="12">C2H2-type domain-containing protein</fullName>
    </recommendedName>
</protein>
<keyword evidence="3" id="KW-0479">Metal-binding</keyword>
<evidence type="ECO:0000313" key="13">
    <source>
        <dbReference type="EMBL" id="GBN12916.1"/>
    </source>
</evidence>
<sequence length="122" mass="14045">MVVIIGTKSLLTGVNFSFLTSLQALPASTLRLNGTLSIGQFIFLGCGKGFRRKDNFLIHYRHHTGEKTFSCNRYEKQFFAQYHLTLHLQIHSGERPCDECERRFANKCQLTRHSRTHNGEKS</sequence>
<dbReference type="GO" id="GO:0001228">
    <property type="term" value="F:DNA-binding transcription activator activity, RNA polymerase II-specific"/>
    <property type="evidence" value="ECO:0007669"/>
    <property type="project" value="TreeGrafter"/>
</dbReference>
<dbReference type="Gene3D" id="3.30.160.60">
    <property type="entry name" value="Classic Zinc Finger"/>
    <property type="match status" value="3"/>
</dbReference>
<dbReference type="EMBL" id="BGPR01005734">
    <property type="protein sequence ID" value="GBN12916.1"/>
    <property type="molecule type" value="Genomic_DNA"/>
</dbReference>
<feature type="domain" description="C2H2-type" evidence="12">
    <location>
        <begin position="69"/>
        <end position="96"/>
    </location>
</feature>
<keyword evidence="7" id="KW-0805">Transcription regulation</keyword>
<dbReference type="SUPFAM" id="SSF57667">
    <property type="entry name" value="beta-beta-alpha zinc fingers"/>
    <property type="match status" value="2"/>
</dbReference>
<comment type="similarity">
    <text evidence="2">Belongs to the krueppel C2H2-type zinc-finger protein family.</text>
</comment>
<keyword evidence="4" id="KW-0677">Repeat</keyword>
<evidence type="ECO:0000256" key="3">
    <source>
        <dbReference type="ARBA" id="ARBA00022723"/>
    </source>
</evidence>
<comment type="caution">
    <text evidence="13">The sequence shown here is derived from an EMBL/GenBank/DDBJ whole genome shotgun (WGS) entry which is preliminary data.</text>
</comment>
<evidence type="ECO:0000256" key="8">
    <source>
        <dbReference type="ARBA" id="ARBA00023125"/>
    </source>
</evidence>
<feature type="domain" description="C2H2-type" evidence="12">
    <location>
        <begin position="95"/>
        <end position="122"/>
    </location>
</feature>
<dbReference type="PROSITE" id="PS50157">
    <property type="entry name" value="ZINC_FINGER_C2H2_2"/>
    <property type="match status" value="3"/>
</dbReference>
<dbReference type="PROSITE" id="PS00028">
    <property type="entry name" value="ZINC_FINGER_C2H2_1"/>
    <property type="match status" value="1"/>
</dbReference>
<dbReference type="InterPro" id="IPR036236">
    <property type="entry name" value="Znf_C2H2_sf"/>
</dbReference>
<evidence type="ECO:0000256" key="11">
    <source>
        <dbReference type="PROSITE-ProRule" id="PRU00042"/>
    </source>
</evidence>
<dbReference type="Proteomes" id="UP000499080">
    <property type="component" value="Unassembled WGS sequence"/>
</dbReference>
<evidence type="ECO:0000256" key="1">
    <source>
        <dbReference type="ARBA" id="ARBA00004123"/>
    </source>
</evidence>
<dbReference type="FunFam" id="3.30.160.60:FF:000145">
    <property type="entry name" value="Zinc finger protein 574"/>
    <property type="match status" value="1"/>
</dbReference>
<evidence type="ECO:0000256" key="6">
    <source>
        <dbReference type="ARBA" id="ARBA00022833"/>
    </source>
</evidence>
<evidence type="ECO:0000256" key="5">
    <source>
        <dbReference type="ARBA" id="ARBA00022771"/>
    </source>
</evidence>
<evidence type="ECO:0000256" key="4">
    <source>
        <dbReference type="ARBA" id="ARBA00022737"/>
    </source>
</evidence>
<keyword evidence="6" id="KW-0862">Zinc</keyword>
<name>A0A4Y2LH50_ARAVE</name>
<evidence type="ECO:0000256" key="7">
    <source>
        <dbReference type="ARBA" id="ARBA00023015"/>
    </source>
</evidence>
<keyword evidence="5 11" id="KW-0863">Zinc-finger</keyword>
<dbReference type="InterPro" id="IPR013087">
    <property type="entry name" value="Znf_C2H2_type"/>
</dbReference>
<dbReference type="AlphaFoldDB" id="A0A4Y2LH50"/>
<dbReference type="GO" id="GO:0000978">
    <property type="term" value="F:RNA polymerase II cis-regulatory region sequence-specific DNA binding"/>
    <property type="evidence" value="ECO:0007669"/>
    <property type="project" value="TreeGrafter"/>
</dbReference>
<feature type="domain" description="C2H2-type" evidence="12">
    <location>
        <begin position="41"/>
        <end position="68"/>
    </location>
</feature>
<keyword evidence="8" id="KW-0238">DNA-binding</keyword>
<keyword evidence="10" id="KW-0539">Nucleus</keyword>
<evidence type="ECO:0000313" key="14">
    <source>
        <dbReference type="Proteomes" id="UP000499080"/>
    </source>
</evidence>
<proteinExistence type="inferred from homology"/>
<dbReference type="SMART" id="SM00355">
    <property type="entry name" value="ZnF_C2H2"/>
    <property type="match status" value="3"/>
</dbReference>
<dbReference type="Pfam" id="PF00096">
    <property type="entry name" value="zf-C2H2"/>
    <property type="match status" value="2"/>
</dbReference>
<dbReference type="PANTHER" id="PTHR24393:SF15">
    <property type="entry name" value="IP01243P-RELATED"/>
    <property type="match status" value="1"/>
</dbReference>
<gene>
    <name evidence="13" type="ORF">AVEN_11043_1</name>
</gene>
<reference evidence="13 14" key="1">
    <citation type="journal article" date="2019" name="Sci. Rep.">
        <title>Orb-weaving spider Araneus ventricosus genome elucidates the spidroin gene catalogue.</title>
        <authorList>
            <person name="Kono N."/>
            <person name="Nakamura H."/>
            <person name="Ohtoshi R."/>
            <person name="Moran D.A.P."/>
            <person name="Shinohara A."/>
            <person name="Yoshida Y."/>
            <person name="Fujiwara M."/>
            <person name="Mori M."/>
            <person name="Tomita M."/>
            <person name="Arakawa K."/>
        </authorList>
    </citation>
    <scope>NUCLEOTIDE SEQUENCE [LARGE SCALE GENOMIC DNA]</scope>
</reference>